<dbReference type="Pfam" id="PF00027">
    <property type="entry name" value="cNMP_binding"/>
    <property type="match status" value="1"/>
</dbReference>
<evidence type="ECO:0000313" key="2">
    <source>
        <dbReference type="EMBL" id="UYM07102.1"/>
    </source>
</evidence>
<evidence type="ECO:0000259" key="1">
    <source>
        <dbReference type="PROSITE" id="PS50042"/>
    </source>
</evidence>
<dbReference type="PANTHER" id="PTHR23011">
    <property type="entry name" value="CYCLIC NUCLEOTIDE-BINDING DOMAIN CONTAINING PROTEIN"/>
    <property type="match status" value="1"/>
</dbReference>
<dbReference type="InterPro" id="IPR018488">
    <property type="entry name" value="cNMP-bd_CS"/>
</dbReference>
<reference evidence="2" key="1">
    <citation type="submission" date="2022-01" db="EMBL/GenBank/DDBJ databases">
        <title>Nocardioidaceae gen. sp. A5X3R13.</title>
        <authorList>
            <person name="Lopez Marin M.A."/>
            <person name="Uhlik O."/>
        </authorList>
    </citation>
    <scope>NUCLEOTIDE SEQUENCE</scope>
    <source>
        <strain evidence="2">A5X3R13</strain>
    </source>
</reference>
<dbReference type="RefSeq" id="WP_271636046.1">
    <property type="nucleotide sequence ID" value="NZ_CP094970.1"/>
</dbReference>
<dbReference type="Gene3D" id="2.60.120.10">
    <property type="entry name" value="Jelly Rolls"/>
    <property type="match status" value="1"/>
</dbReference>
<dbReference type="PROSITE" id="PS50042">
    <property type="entry name" value="CNMP_BINDING_3"/>
    <property type="match status" value="1"/>
</dbReference>
<dbReference type="CDD" id="cd00038">
    <property type="entry name" value="CAP_ED"/>
    <property type="match status" value="1"/>
</dbReference>
<dbReference type="InterPro" id="IPR018490">
    <property type="entry name" value="cNMP-bd_dom_sf"/>
</dbReference>
<dbReference type="SUPFAM" id="SSF51206">
    <property type="entry name" value="cAMP-binding domain-like"/>
    <property type="match status" value="1"/>
</dbReference>
<dbReference type="InterPro" id="IPR014710">
    <property type="entry name" value="RmlC-like_jellyroll"/>
</dbReference>
<organism evidence="2 3">
    <name type="scientific">Solicola gregarius</name>
    <dbReference type="NCBI Taxonomy" id="2908642"/>
    <lineage>
        <taxon>Bacteria</taxon>
        <taxon>Bacillati</taxon>
        <taxon>Actinomycetota</taxon>
        <taxon>Actinomycetes</taxon>
        <taxon>Propionibacteriales</taxon>
        <taxon>Nocardioidaceae</taxon>
        <taxon>Solicola</taxon>
    </lineage>
</organism>
<proteinExistence type="predicted"/>
<keyword evidence="3" id="KW-1185">Reference proteome</keyword>
<dbReference type="InterPro" id="IPR000595">
    <property type="entry name" value="cNMP-bd_dom"/>
</dbReference>
<dbReference type="Proteomes" id="UP001164390">
    <property type="component" value="Chromosome"/>
</dbReference>
<dbReference type="EMBL" id="CP094970">
    <property type="protein sequence ID" value="UYM07102.1"/>
    <property type="molecule type" value="Genomic_DNA"/>
</dbReference>
<dbReference type="SMART" id="SM00100">
    <property type="entry name" value="cNMP"/>
    <property type="match status" value="1"/>
</dbReference>
<dbReference type="PROSITE" id="PS00889">
    <property type="entry name" value="CNMP_BINDING_2"/>
    <property type="match status" value="1"/>
</dbReference>
<gene>
    <name evidence="2" type="ORF">L0C25_08510</name>
</gene>
<evidence type="ECO:0000313" key="3">
    <source>
        <dbReference type="Proteomes" id="UP001164390"/>
    </source>
</evidence>
<accession>A0AA46TKQ9</accession>
<dbReference type="PANTHER" id="PTHR23011:SF28">
    <property type="entry name" value="CYCLIC NUCLEOTIDE-BINDING DOMAIN CONTAINING PROTEIN"/>
    <property type="match status" value="1"/>
</dbReference>
<dbReference type="AlphaFoldDB" id="A0AA46TKQ9"/>
<sequence length="134" mass="15027">MPILKRPERIKELPRFRGVSDAHMNQIAAAGSIVTVPERWSMIIEGSPPDQVYLIMAGQVVVRRQGEEIARLSPGDIVGEMSLHEHRLRTATVTAETPLELLHLTREAFGRLYDEVPDFRDAVDATVAERLDSD</sequence>
<name>A0AA46TKQ9_9ACTN</name>
<feature type="domain" description="Cyclic nucleotide-binding" evidence="1">
    <location>
        <begin position="15"/>
        <end position="130"/>
    </location>
</feature>
<protein>
    <submittedName>
        <fullName evidence="2">Cyclic nucleotide-binding domain-containing protein</fullName>
    </submittedName>
</protein>
<dbReference type="KEGG" id="sgrg:L0C25_08510"/>